<dbReference type="Pfam" id="PF03992">
    <property type="entry name" value="ABM"/>
    <property type="match status" value="1"/>
</dbReference>
<dbReference type="InterPro" id="IPR011008">
    <property type="entry name" value="Dimeric_a/b-barrel"/>
</dbReference>
<dbReference type="RefSeq" id="WP_186770083.1">
    <property type="nucleotide sequence ID" value="NZ_JACOMF010000007.1"/>
</dbReference>
<gene>
    <name evidence="2" type="ORF">H7965_08205</name>
</gene>
<keyword evidence="2" id="KW-0503">Monooxygenase</keyword>
<comment type="caution">
    <text evidence="2">The sequence shown here is derived from an EMBL/GenBank/DDBJ whole genome shotgun (WGS) entry which is preliminary data.</text>
</comment>
<dbReference type="SUPFAM" id="SSF54909">
    <property type="entry name" value="Dimeric alpha+beta barrel"/>
    <property type="match status" value="1"/>
</dbReference>
<dbReference type="GO" id="GO:0004497">
    <property type="term" value="F:monooxygenase activity"/>
    <property type="evidence" value="ECO:0007669"/>
    <property type="project" value="UniProtKB-KW"/>
</dbReference>
<evidence type="ECO:0000259" key="1">
    <source>
        <dbReference type="Pfam" id="PF03992"/>
    </source>
</evidence>
<keyword evidence="3" id="KW-1185">Reference proteome</keyword>
<feature type="domain" description="ABM" evidence="1">
    <location>
        <begin position="109"/>
        <end position="174"/>
    </location>
</feature>
<evidence type="ECO:0000313" key="3">
    <source>
        <dbReference type="Proteomes" id="UP000600101"/>
    </source>
</evidence>
<dbReference type="Gene3D" id="3.30.70.100">
    <property type="match status" value="1"/>
</dbReference>
<dbReference type="EMBL" id="JACOMF010000007">
    <property type="protein sequence ID" value="MBC4015307.1"/>
    <property type="molecule type" value="Genomic_DNA"/>
</dbReference>
<dbReference type="Proteomes" id="UP000600101">
    <property type="component" value="Unassembled WGS sequence"/>
</dbReference>
<name>A0A9X0QY22_9PROT</name>
<accession>A0A9X0QY22</accession>
<evidence type="ECO:0000313" key="2">
    <source>
        <dbReference type="EMBL" id="MBC4015307.1"/>
    </source>
</evidence>
<proteinExistence type="predicted"/>
<dbReference type="InterPro" id="IPR007138">
    <property type="entry name" value="ABM_dom"/>
</dbReference>
<dbReference type="AlphaFoldDB" id="A0A9X0QY22"/>
<organism evidence="2 3">
    <name type="scientific">Siccirubricoccus deserti</name>
    <dbReference type="NCBI Taxonomy" id="2013562"/>
    <lineage>
        <taxon>Bacteria</taxon>
        <taxon>Pseudomonadati</taxon>
        <taxon>Pseudomonadota</taxon>
        <taxon>Alphaproteobacteria</taxon>
        <taxon>Acetobacterales</taxon>
        <taxon>Roseomonadaceae</taxon>
        <taxon>Siccirubricoccus</taxon>
    </lineage>
</organism>
<sequence length="214" mass="23374">MYVSIRRYRGIGATAEQMVPKAIQGLLPILRQSDGFAAYCVITGDDADLHSISLFDTREAANAAYDKVRAWVQANLSGWIRSPPEIMQGGSANHDLTQLRSGATDKVFARVNRYTGRRGSIEEMRRRVDQDILPVMRGQAGFRGFVNLMSDQDPTRGAAISFWQNAEAANAWASHFTQALLPKLRDILPDPPESASGMSVLLVTSPAAGRDPAA</sequence>
<keyword evidence="2" id="KW-0560">Oxidoreductase</keyword>
<protein>
    <submittedName>
        <fullName evidence="2">Antibiotic biosynthesis monooxygenase</fullName>
    </submittedName>
</protein>
<reference evidence="2" key="1">
    <citation type="submission" date="2020-08" db="EMBL/GenBank/DDBJ databases">
        <authorList>
            <person name="Hu Y."/>
            <person name="Nguyen S.V."/>
            <person name="Li F."/>
            <person name="Fanning S."/>
        </authorList>
    </citation>
    <scope>NUCLEOTIDE SEQUENCE</scope>
    <source>
        <strain evidence="2">SYSU D8009</strain>
    </source>
</reference>